<dbReference type="Gene3D" id="3.40.640.10">
    <property type="entry name" value="Type I PLP-dependent aspartate aminotransferase-like (Major domain)"/>
    <property type="match status" value="1"/>
</dbReference>
<keyword evidence="3 6" id="KW-0032">Aminotransferase</keyword>
<feature type="region of interest" description="Disordered" evidence="7">
    <location>
        <begin position="1"/>
        <end position="20"/>
    </location>
</feature>
<evidence type="ECO:0000256" key="7">
    <source>
        <dbReference type="SAM" id="MobiDB-lite"/>
    </source>
</evidence>
<dbReference type="HAMAP" id="MF_01023">
    <property type="entry name" value="HisC_aminotrans_2"/>
    <property type="match status" value="1"/>
</dbReference>
<proteinExistence type="inferred from homology"/>
<evidence type="ECO:0000256" key="3">
    <source>
        <dbReference type="ARBA" id="ARBA00022576"/>
    </source>
</evidence>
<dbReference type="GO" id="GO:0008483">
    <property type="term" value="F:transaminase activity"/>
    <property type="evidence" value="ECO:0007669"/>
    <property type="project" value="UniProtKB-KW"/>
</dbReference>
<evidence type="ECO:0000256" key="4">
    <source>
        <dbReference type="ARBA" id="ARBA00022679"/>
    </source>
</evidence>
<dbReference type="InterPro" id="IPR015424">
    <property type="entry name" value="PyrdxlP-dep_Trfase"/>
</dbReference>
<comment type="caution">
    <text evidence="9">The sequence shown here is derived from an EMBL/GenBank/DDBJ whole genome shotgun (WGS) entry which is preliminary data.</text>
</comment>
<protein>
    <recommendedName>
        <fullName evidence="6">Aromatic amino acid aminotransferase</fullName>
        <shortName evidence="6">ArAT</shortName>
        <ecNumber evidence="6">2.6.1.57</ecNumber>
    </recommendedName>
</protein>
<feature type="domain" description="Aminotransferase class I/classII large" evidence="8">
    <location>
        <begin position="49"/>
        <end position="373"/>
    </location>
</feature>
<dbReference type="Gene3D" id="3.90.1150.10">
    <property type="entry name" value="Aspartate Aminotransferase, domain 1"/>
    <property type="match status" value="1"/>
</dbReference>
<name>A0ABQ4DS73_9ACTN</name>
<keyword evidence="10" id="KW-1185">Reference proteome</keyword>
<accession>A0ABQ4DS73</accession>
<dbReference type="PROSITE" id="PS00599">
    <property type="entry name" value="AA_TRANSFER_CLASS_2"/>
    <property type="match status" value="1"/>
</dbReference>
<dbReference type="EC" id="2.6.1.57" evidence="6"/>
<dbReference type="InterPro" id="IPR001917">
    <property type="entry name" value="Aminotrans_II_pyridoxalP_BS"/>
</dbReference>
<dbReference type="InterPro" id="IPR050106">
    <property type="entry name" value="HistidinolP_aminotransfase"/>
</dbReference>
<evidence type="ECO:0000259" key="8">
    <source>
        <dbReference type="Pfam" id="PF00155"/>
    </source>
</evidence>
<feature type="modified residue" description="N6-(pyridoxal phosphate)lysine" evidence="6">
    <location>
        <position position="241"/>
    </location>
</feature>
<evidence type="ECO:0000256" key="6">
    <source>
        <dbReference type="HAMAP-Rule" id="MF_01513"/>
    </source>
</evidence>
<dbReference type="NCBIfam" id="NF002878">
    <property type="entry name" value="PRK03321.1"/>
    <property type="match status" value="1"/>
</dbReference>
<dbReference type="CDD" id="cd00609">
    <property type="entry name" value="AAT_like"/>
    <property type="match status" value="1"/>
</dbReference>
<dbReference type="InterPro" id="IPR015421">
    <property type="entry name" value="PyrdxlP-dep_Trfase_major"/>
</dbReference>
<evidence type="ECO:0000256" key="1">
    <source>
        <dbReference type="ARBA" id="ARBA00001933"/>
    </source>
</evidence>
<keyword evidence="5 6" id="KW-0663">Pyridoxal phosphate</keyword>
<dbReference type="EMBL" id="BONW01000001">
    <property type="protein sequence ID" value="GIG85279.1"/>
    <property type="molecule type" value="Genomic_DNA"/>
</dbReference>
<evidence type="ECO:0000256" key="2">
    <source>
        <dbReference type="ARBA" id="ARBA00011738"/>
    </source>
</evidence>
<reference evidence="9 10" key="1">
    <citation type="submission" date="2021-01" db="EMBL/GenBank/DDBJ databases">
        <title>Whole genome shotgun sequence of Plantactinospora endophytica NBRC 110450.</title>
        <authorList>
            <person name="Komaki H."/>
            <person name="Tamura T."/>
        </authorList>
    </citation>
    <scope>NUCLEOTIDE SEQUENCE [LARGE SCALE GENOMIC DNA]</scope>
    <source>
        <strain evidence="9 10">NBRC 110450</strain>
    </source>
</reference>
<dbReference type="InterPro" id="IPR024892">
    <property type="entry name" value="ArAT"/>
</dbReference>
<dbReference type="RefSeq" id="WP_203863968.1">
    <property type="nucleotide sequence ID" value="NZ_BONW01000001.1"/>
</dbReference>
<sequence length="383" mass="40309">MTGPTSSTPGPERRAGAPRLTRADLDALPNYVPGRSPADLARELGLPEAIKLASNEVPYGPLPGVVEAVAEAVAGVHRYPDMGVLALRAALAERYGVAADRIATGCGSVALAEHLVRATCLPGDEVVYSWRSFEAYPIIAATSGATSVRVPNTAGHGHDLTAMAAAVTDRTRLILVCNPNNPTGTSLRRAELDRFLAAVPDDVLVVLDEAYREFVTDPEVPDGLAAYGDRPNVVVLRTLSKAWGLAGLRIGFLVGQPEVAAAVRKVVTPFSTSLAAQAGALAALAQADEVHRRCALVIAERDRVTEALRKRLPADPAGGGVPESQANFVWLPLRDRSVPFAQDCEARGIIVRPFAGEGVRVTIGTPAENDAFLAVADQLTNQS</sequence>
<dbReference type="SUPFAM" id="SSF53383">
    <property type="entry name" value="PLP-dependent transferases"/>
    <property type="match status" value="1"/>
</dbReference>
<dbReference type="InterPro" id="IPR005861">
    <property type="entry name" value="HisP_aminotrans"/>
</dbReference>
<evidence type="ECO:0000256" key="5">
    <source>
        <dbReference type="ARBA" id="ARBA00022898"/>
    </source>
</evidence>
<comment type="catalytic activity">
    <reaction evidence="6">
        <text>an aromatic L-alpha-amino acid + 2-oxoglutarate = an aromatic oxo-acid + L-glutamate</text>
        <dbReference type="Rhea" id="RHEA:17533"/>
        <dbReference type="ChEBI" id="CHEBI:16810"/>
        <dbReference type="ChEBI" id="CHEBI:29985"/>
        <dbReference type="ChEBI" id="CHEBI:73309"/>
        <dbReference type="ChEBI" id="CHEBI:84824"/>
        <dbReference type="EC" id="2.6.1.57"/>
    </reaction>
</comment>
<organism evidence="9 10">
    <name type="scientific">Plantactinospora endophytica</name>
    <dbReference type="NCBI Taxonomy" id="673535"/>
    <lineage>
        <taxon>Bacteria</taxon>
        <taxon>Bacillati</taxon>
        <taxon>Actinomycetota</taxon>
        <taxon>Actinomycetes</taxon>
        <taxon>Micromonosporales</taxon>
        <taxon>Micromonosporaceae</taxon>
        <taxon>Plantactinospora</taxon>
    </lineage>
</organism>
<keyword evidence="4 6" id="KW-0808">Transferase</keyword>
<feature type="compositionally biased region" description="Basic and acidic residues" evidence="7">
    <location>
        <begin position="11"/>
        <end position="20"/>
    </location>
</feature>
<dbReference type="PANTHER" id="PTHR43643:SF3">
    <property type="entry name" value="HISTIDINOL-PHOSPHATE AMINOTRANSFERASE"/>
    <property type="match status" value="1"/>
</dbReference>
<dbReference type="Proteomes" id="UP000646749">
    <property type="component" value="Unassembled WGS sequence"/>
</dbReference>
<dbReference type="Pfam" id="PF00155">
    <property type="entry name" value="Aminotran_1_2"/>
    <property type="match status" value="1"/>
</dbReference>
<comment type="function">
    <text evidence="6">Aminotransferase that catalyzes the conversion of aromatic amino acids and 2-oxoglutarate into corresponding aromatic oxo acids and L-glutamate.</text>
</comment>
<dbReference type="NCBIfam" id="TIGR01141">
    <property type="entry name" value="hisC"/>
    <property type="match status" value="1"/>
</dbReference>
<evidence type="ECO:0000313" key="10">
    <source>
        <dbReference type="Proteomes" id="UP000646749"/>
    </source>
</evidence>
<dbReference type="InterPro" id="IPR015422">
    <property type="entry name" value="PyrdxlP-dep_Trfase_small"/>
</dbReference>
<dbReference type="HAMAP" id="MF_01513">
    <property type="entry name" value="Phe_aminotrans_2"/>
    <property type="match status" value="1"/>
</dbReference>
<dbReference type="PANTHER" id="PTHR43643">
    <property type="entry name" value="HISTIDINOL-PHOSPHATE AMINOTRANSFERASE 2"/>
    <property type="match status" value="1"/>
</dbReference>
<comment type="cofactor">
    <cofactor evidence="1 6">
        <name>pyridoxal 5'-phosphate</name>
        <dbReference type="ChEBI" id="CHEBI:597326"/>
    </cofactor>
</comment>
<gene>
    <name evidence="9" type="primary">hisC_1</name>
    <name evidence="6" type="synonym">pat</name>
    <name evidence="9" type="ORF">Pen02_02150</name>
</gene>
<comment type="subunit">
    <text evidence="2 6">Homodimer.</text>
</comment>
<dbReference type="InterPro" id="IPR004839">
    <property type="entry name" value="Aminotransferase_I/II_large"/>
</dbReference>
<evidence type="ECO:0000313" key="9">
    <source>
        <dbReference type="EMBL" id="GIG85279.1"/>
    </source>
</evidence>
<comment type="similarity">
    <text evidence="6">Belongs to the class-II pyridoxal-phosphate-dependent aminotransferase family.</text>
</comment>